<dbReference type="Pfam" id="PF01336">
    <property type="entry name" value="tRNA_anti-codon"/>
    <property type="match status" value="1"/>
</dbReference>
<dbReference type="GO" id="GO:0006422">
    <property type="term" value="P:aspartyl-tRNA aminoacylation"/>
    <property type="evidence" value="ECO:0007669"/>
    <property type="project" value="UniProtKB-UniRule"/>
</dbReference>
<feature type="binding site" evidence="6">
    <location>
        <begin position="233"/>
        <end position="235"/>
    </location>
    <ligand>
        <name>ATP</name>
        <dbReference type="ChEBI" id="CHEBI:30616"/>
    </ligand>
</feature>
<organism evidence="8 9">
    <name type="scientific">Candidatus Giovannonibacteria bacterium RIFCSPLOWO2_01_FULL_46_32</name>
    <dbReference type="NCBI Taxonomy" id="1798353"/>
    <lineage>
        <taxon>Bacteria</taxon>
        <taxon>Candidatus Giovannoniibacteriota</taxon>
    </lineage>
</organism>
<keyword evidence="5 6" id="KW-0030">Aminoacyl-tRNA synthetase</keyword>
<dbReference type="InterPro" id="IPR004524">
    <property type="entry name" value="Asp-tRNA-ligase_1"/>
</dbReference>
<feature type="site" description="Important for tRNA non-discrimination" evidence="6">
    <location>
        <position position="32"/>
    </location>
</feature>
<protein>
    <recommendedName>
        <fullName evidence="6">Aspartate--tRNA(Asp/Asn) ligase</fullName>
        <ecNumber evidence="6">6.1.1.23</ecNumber>
    </recommendedName>
    <alternativeName>
        <fullName evidence="6">Aspartyl-tRNA synthetase</fullName>
        <shortName evidence="6">AspRS</shortName>
    </alternativeName>
    <alternativeName>
        <fullName evidence="6">Non-discriminating aspartyl-tRNA synthetase</fullName>
        <shortName evidence="6">ND-AspRS</shortName>
    </alternativeName>
</protein>
<dbReference type="CDD" id="cd00777">
    <property type="entry name" value="AspRS_core"/>
    <property type="match status" value="1"/>
</dbReference>
<dbReference type="Proteomes" id="UP000177346">
    <property type="component" value="Unassembled WGS sequence"/>
</dbReference>
<comment type="function">
    <text evidence="6">Aspartyl-tRNA synthetase with relaxed tRNA specificity since it is able to aspartylate not only its cognate tRNA(Asp) but also tRNA(Asn). Reaction proceeds in two steps: L-aspartate is first activated by ATP to form Asp-AMP and then transferred to the acceptor end of tRNA(Asp/Asn).</text>
</comment>
<accession>A0A1F5XG86</accession>
<comment type="similarity">
    <text evidence="6">Belongs to the class-II aminoacyl-tRNA synthetase family. Type 1 subfamily.</text>
</comment>
<dbReference type="GO" id="GO:0004815">
    <property type="term" value="F:aspartate-tRNA ligase activity"/>
    <property type="evidence" value="ECO:0007669"/>
    <property type="project" value="UniProtKB-UniRule"/>
</dbReference>
<dbReference type="InterPro" id="IPR004364">
    <property type="entry name" value="Aa-tRNA-synt_II"/>
</dbReference>
<dbReference type="GO" id="GO:0005524">
    <property type="term" value="F:ATP binding"/>
    <property type="evidence" value="ECO:0007669"/>
    <property type="project" value="UniProtKB-UniRule"/>
</dbReference>
<dbReference type="AlphaFoldDB" id="A0A1F5XG86"/>
<dbReference type="EC" id="6.1.1.23" evidence="6"/>
<dbReference type="PROSITE" id="PS50862">
    <property type="entry name" value="AA_TRNA_LIGASE_II"/>
    <property type="match status" value="1"/>
</dbReference>
<dbReference type="Gene3D" id="2.40.50.140">
    <property type="entry name" value="Nucleic acid-binding proteins"/>
    <property type="match status" value="1"/>
</dbReference>
<feature type="binding site" evidence="6">
    <location>
        <position position="233"/>
    </location>
    <ligand>
        <name>L-aspartate</name>
        <dbReference type="ChEBI" id="CHEBI:29991"/>
    </ligand>
</feature>
<sequence>MLINMRTLAKDAVNKIGEEITLMGWVAGRRDHGKIIFIDLRDRWGVVQVVFSGMPSSGELTKIPDISRDFVLADKLRPEWVVEIDGIVKERPKGMENLELATGKIEIQATRLKILSEAKTSPFDVLSDGREIGEDNRLKYRYLDLRRPRLLKNLTMRDKIISFIRDYLHKKDFIEIETPILTKSTPEGARDYVVPSRLHPGKFYALPQSPQQYKQLLMVAGIERYFQIARCFRDEDTRGDRQPEFTQLDLEMSFASQEEILALTEELYADIIETLYPDKKISQRPFPRLTCKEAMDKYGTDKPDLRKDKNNPNELAFAFIVDFPMFEWKDAEKRWDAVHHPFTKIRNPEHEIRKENAGRLMAYQYDFVLNGCEIGGGSIREHNPEILEKVFEIMGNKKEDIRRQFGHLLESFEYGVPPHGGIASGVDRLVMILEQEPSIREVIAFPKTGDGRDLMMDSPSEISKKQLRELHIKTAD</sequence>
<dbReference type="PRINTS" id="PR01042">
    <property type="entry name" value="TRNASYNTHASP"/>
</dbReference>
<keyword evidence="6" id="KW-0963">Cytoplasm</keyword>
<dbReference type="EMBL" id="MFIF01000009">
    <property type="protein sequence ID" value="OGF86935.1"/>
    <property type="molecule type" value="Genomic_DNA"/>
</dbReference>
<dbReference type="NCBIfam" id="TIGR00459">
    <property type="entry name" value="aspS_bact"/>
    <property type="match status" value="1"/>
</dbReference>
<dbReference type="SUPFAM" id="SSF55681">
    <property type="entry name" value="Class II aaRS and biotin synthetases"/>
    <property type="match status" value="1"/>
</dbReference>
<feature type="region of interest" description="Aspartate" evidence="6">
    <location>
        <begin position="211"/>
        <end position="214"/>
    </location>
</feature>
<gene>
    <name evidence="6" type="primary">aspS</name>
    <name evidence="8" type="ORF">A3B19_00675</name>
</gene>
<comment type="catalytic activity">
    <reaction evidence="6">
        <text>tRNA(Asx) + L-aspartate + ATP = L-aspartyl-tRNA(Asx) + AMP + diphosphate</text>
        <dbReference type="Rhea" id="RHEA:18349"/>
        <dbReference type="Rhea" id="RHEA-COMP:9710"/>
        <dbReference type="Rhea" id="RHEA-COMP:9711"/>
        <dbReference type="ChEBI" id="CHEBI:29991"/>
        <dbReference type="ChEBI" id="CHEBI:30616"/>
        <dbReference type="ChEBI" id="CHEBI:33019"/>
        <dbReference type="ChEBI" id="CHEBI:78442"/>
        <dbReference type="ChEBI" id="CHEBI:78516"/>
        <dbReference type="ChEBI" id="CHEBI:456215"/>
        <dbReference type="EC" id="6.1.1.23"/>
    </reaction>
</comment>
<dbReference type="GO" id="GO:0005737">
    <property type="term" value="C:cytoplasm"/>
    <property type="evidence" value="ECO:0007669"/>
    <property type="project" value="UniProtKB-SubCell"/>
</dbReference>
<feature type="site" description="Important for tRNA non-discrimination" evidence="6">
    <location>
        <position position="94"/>
    </location>
</feature>
<feature type="binding site" evidence="6">
    <location>
        <position position="339"/>
    </location>
    <ligand>
        <name>L-aspartate</name>
        <dbReference type="ChEBI" id="CHEBI:29991"/>
    </ligand>
</feature>
<keyword evidence="2 6" id="KW-0547">Nucleotide-binding</keyword>
<comment type="subcellular location">
    <subcellularLocation>
        <location evidence="6">Cytoplasm</location>
    </subcellularLocation>
</comment>
<evidence type="ECO:0000256" key="5">
    <source>
        <dbReference type="ARBA" id="ARBA00023146"/>
    </source>
</evidence>
<dbReference type="InterPro" id="IPR002312">
    <property type="entry name" value="Asp/Asn-tRNA-synth_IIb"/>
</dbReference>
<dbReference type="CDD" id="cd04317">
    <property type="entry name" value="EcAspRS_like_N"/>
    <property type="match status" value="1"/>
</dbReference>
<evidence type="ECO:0000256" key="2">
    <source>
        <dbReference type="ARBA" id="ARBA00022741"/>
    </source>
</evidence>
<evidence type="ECO:0000256" key="3">
    <source>
        <dbReference type="ARBA" id="ARBA00022840"/>
    </source>
</evidence>
<evidence type="ECO:0000313" key="9">
    <source>
        <dbReference type="Proteomes" id="UP000177346"/>
    </source>
</evidence>
<dbReference type="PANTHER" id="PTHR22594">
    <property type="entry name" value="ASPARTYL/LYSYL-TRNA SYNTHETASE"/>
    <property type="match status" value="1"/>
</dbReference>
<dbReference type="InterPro" id="IPR047090">
    <property type="entry name" value="AspRS_core"/>
</dbReference>
<name>A0A1F5XG86_9BACT</name>
<reference evidence="8 9" key="1">
    <citation type="journal article" date="2016" name="Nat. Commun.">
        <title>Thousands of microbial genomes shed light on interconnected biogeochemical processes in an aquifer system.</title>
        <authorList>
            <person name="Anantharaman K."/>
            <person name="Brown C.T."/>
            <person name="Hug L.A."/>
            <person name="Sharon I."/>
            <person name="Castelle C.J."/>
            <person name="Probst A.J."/>
            <person name="Thomas B.C."/>
            <person name="Singh A."/>
            <person name="Wilkins M.J."/>
            <person name="Karaoz U."/>
            <person name="Brodie E.L."/>
            <person name="Williams K.H."/>
            <person name="Hubbard S.S."/>
            <person name="Banfield J.F."/>
        </authorList>
    </citation>
    <scope>NUCLEOTIDE SEQUENCE [LARGE SCALE GENOMIC DNA]</scope>
</reference>
<feature type="binding site" evidence="6">
    <location>
        <begin position="425"/>
        <end position="428"/>
    </location>
    <ligand>
        <name>ATP</name>
        <dbReference type="ChEBI" id="CHEBI:30616"/>
    </ligand>
</feature>
<dbReference type="Pfam" id="PF00152">
    <property type="entry name" value="tRNA-synt_2"/>
    <property type="match status" value="1"/>
</dbReference>
<dbReference type="PANTHER" id="PTHR22594:SF5">
    <property type="entry name" value="ASPARTATE--TRNA LIGASE, MITOCHONDRIAL"/>
    <property type="match status" value="1"/>
</dbReference>
<dbReference type="HAMAP" id="MF_00044">
    <property type="entry name" value="Asp_tRNA_synth_type1"/>
    <property type="match status" value="1"/>
</dbReference>
<dbReference type="InterPro" id="IPR047089">
    <property type="entry name" value="Asp-tRNA-ligase_1_N"/>
</dbReference>
<keyword evidence="1 6" id="KW-0436">Ligase</keyword>
<feature type="binding site" evidence="6">
    <location>
        <position position="242"/>
    </location>
    <ligand>
        <name>ATP</name>
        <dbReference type="ChEBI" id="CHEBI:30616"/>
    </ligand>
</feature>
<evidence type="ECO:0000256" key="6">
    <source>
        <dbReference type="HAMAP-Rule" id="MF_00044"/>
    </source>
</evidence>
<keyword evidence="3 6" id="KW-0067">ATP-binding</keyword>
<evidence type="ECO:0000256" key="4">
    <source>
        <dbReference type="ARBA" id="ARBA00022917"/>
    </source>
</evidence>
<dbReference type="InterPro" id="IPR045864">
    <property type="entry name" value="aa-tRNA-synth_II/BPL/LPL"/>
</dbReference>
<dbReference type="GO" id="GO:0050560">
    <property type="term" value="F:aspartate-tRNA(Asn) ligase activity"/>
    <property type="evidence" value="ECO:0007669"/>
    <property type="project" value="UniProtKB-EC"/>
</dbReference>
<dbReference type="GO" id="GO:0003676">
    <property type="term" value="F:nucleic acid binding"/>
    <property type="evidence" value="ECO:0007669"/>
    <property type="project" value="InterPro"/>
</dbReference>
<evidence type="ECO:0000256" key="1">
    <source>
        <dbReference type="ARBA" id="ARBA00022598"/>
    </source>
</evidence>
<dbReference type="InterPro" id="IPR012340">
    <property type="entry name" value="NA-bd_OB-fold"/>
</dbReference>
<dbReference type="Gene3D" id="3.30.930.10">
    <property type="entry name" value="Bira Bifunctional Protein, Domain 2"/>
    <property type="match status" value="1"/>
</dbReference>
<comment type="subunit">
    <text evidence="6">Homodimer.</text>
</comment>
<dbReference type="SUPFAM" id="SSF50249">
    <property type="entry name" value="Nucleic acid-binding proteins"/>
    <property type="match status" value="1"/>
</dbReference>
<proteinExistence type="inferred from homology"/>
<feature type="binding site" evidence="6">
    <location>
        <position position="187"/>
    </location>
    <ligand>
        <name>L-aspartate</name>
        <dbReference type="ChEBI" id="CHEBI:29991"/>
    </ligand>
</feature>
<feature type="binding site" evidence="6">
    <location>
        <position position="373"/>
    </location>
    <ligand>
        <name>ATP</name>
        <dbReference type="ChEBI" id="CHEBI:30616"/>
    </ligand>
</feature>
<comment type="caution">
    <text evidence="8">The sequence shown here is derived from an EMBL/GenBank/DDBJ whole genome shotgun (WGS) entry which is preliminary data.</text>
</comment>
<evidence type="ECO:0000259" key="7">
    <source>
        <dbReference type="PROSITE" id="PS50862"/>
    </source>
</evidence>
<feature type="domain" description="Aminoacyl-transfer RNA synthetases class-II family profile" evidence="7">
    <location>
        <begin position="154"/>
        <end position="446"/>
    </location>
</feature>
<evidence type="ECO:0000313" key="8">
    <source>
        <dbReference type="EMBL" id="OGF86935.1"/>
    </source>
</evidence>
<dbReference type="InterPro" id="IPR006195">
    <property type="entry name" value="aa-tRNA-synth_II"/>
</dbReference>
<keyword evidence="4 6" id="KW-0648">Protein biosynthesis</keyword>
<dbReference type="InterPro" id="IPR004365">
    <property type="entry name" value="NA-bd_OB_tRNA"/>
</dbReference>
<feature type="binding site" evidence="6">
    <location>
        <position position="380"/>
    </location>
    <ligand>
        <name>L-aspartate</name>
        <dbReference type="ChEBI" id="CHEBI:29991"/>
    </ligand>
</feature>